<name>A0ACD0WJM0_CLALS</name>
<sequence>MSPLHIVKRRRLSPPNDSNINESSNVPQKQADSTTMEVSQSNDGKIDPVEKLLSMTCVNDDILRMDENDPLALSSFASISTASAAYPNLSFNFSKLINENLRSYYSRLGKSHMEIHNDNSSFSILNNNQPQQPQGAEEQQPSSNTSQIPFFKNVNFNPSPSFGHRIDDYIYYDLDDEPSSTDSEHEEIPAPSGPLDVPVSPITGKMSFHYRQNDNVNLSLSDCQNKSHSEPHDIFKFMKKRSVIAGKASEMIGTSNFLINDFFF</sequence>
<proteinExistence type="predicted"/>
<organism evidence="1 2">
    <name type="scientific">Clavispora lusitaniae</name>
    <name type="common">Candida lusitaniae</name>
    <dbReference type="NCBI Taxonomy" id="36911"/>
    <lineage>
        <taxon>Eukaryota</taxon>
        <taxon>Fungi</taxon>
        <taxon>Dikarya</taxon>
        <taxon>Ascomycota</taxon>
        <taxon>Saccharomycotina</taxon>
        <taxon>Pichiomycetes</taxon>
        <taxon>Metschnikowiaceae</taxon>
        <taxon>Clavispora</taxon>
    </lineage>
</organism>
<reference evidence="2" key="1">
    <citation type="journal article" date="2019" name="MBio">
        <title>Comparative genomics for the elucidation of multidrug resistance (MDR) in Candida lusitaniae.</title>
        <authorList>
            <person name="Kannan A."/>
            <person name="Asner S.A."/>
            <person name="Trachsel E."/>
            <person name="Kelly S."/>
            <person name="Parker J."/>
            <person name="Sanglard D."/>
        </authorList>
    </citation>
    <scope>NUCLEOTIDE SEQUENCE [LARGE SCALE GENOMIC DNA]</scope>
    <source>
        <strain evidence="2">P1</strain>
    </source>
</reference>
<dbReference type="EMBL" id="CP038486">
    <property type="protein sequence ID" value="QFZ27672.1"/>
    <property type="molecule type" value="Genomic_DNA"/>
</dbReference>
<dbReference type="Proteomes" id="UP000326582">
    <property type="component" value="Chromosome 3"/>
</dbReference>
<keyword evidence="2" id="KW-1185">Reference proteome</keyword>
<evidence type="ECO:0000313" key="2">
    <source>
        <dbReference type="Proteomes" id="UP000326582"/>
    </source>
</evidence>
<gene>
    <name evidence="1" type="ORF">EJF14_30654</name>
</gene>
<evidence type="ECO:0000313" key="1">
    <source>
        <dbReference type="EMBL" id="QFZ27672.1"/>
    </source>
</evidence>
<accession>A0ACD0WJM0</accession>
<protein>
    <submittedName>
        <fullName evidence="1">Uncharacterized protein</fullName>
    </submittedName>
</protein>